<evidence type="ECO:0000256" key="8">
    <source>
        <dbReference type="SAM" id="Phobius"/>
    </source>
</evidence>
<evidence type="ECO:0000256" key="2">
    <source>
        <dbReference type="ARBA" id="ARBA00010199"/>
    </source>
</evidence>
<dbReference type="GO" id="GO:0015297">
    <property type="term" value="F:antiporter activity"/>
    <property type="evidence" value="ECO:0007669"/>
    <property type="project" value="InterPro"/>
</dbReference>
<dbReference type="PANTHER" id="PTHR42925:SF1">
    <property type="entry name" value="VIRULENCE FACTOR MVIN"/>
    <property type="match status" value="1"/>
</dbReference>
<comment type="subcellular location">
    <subcellularLocation>
        <location evidence="1">Cell membrane</location>
        <topology evidence="1">Multi-pass membrane protein</topology>
    </subcellularLocation>
</comment>
<dbReference type="Proteomes" id="UP000179524">
    <property type="component" value="Unassembled WGS sequence"/>
</dbReference>
<feature type="transmembrane region" description="Helical" evidence="8">
    <location>
        <begin position="132"/>
        <end position="153"/>
    </location>
</feature>
<dbReference type="OrthoDB" id="9806302at2"/>
<dbReference type="PIRSF" id="PIRSF006603">
    <property type="entry name" value="DinF"/>
    <property type="match status" value="1"/>
</dbReference>
<keyword evidence="5 8" id="KW-0812">Transmembrane</keyword>
<dbReference type="GO" id="GO:0005886">
    <property type="term" value="C:plasma membrane"/>
    <property type="evidence" value="ECO:0007669"/>
    <property type="project" value="UniProtKB-SubCell"/>
</dbReference>
<dbReference type="PANTHER" id="PTHR42925">
    <property type="entry name" value="MULTIDRUG AND TOXIN EFFLUX PROTEIN MATE FAMILY"/>
    <property type="match status" value="1"/>
</dbReference>
<accession>A0A1S2LDC7</accession>
<feature type="transmembrane region" description="Helical" evidence="8">
    <location>
        <begin position="252"/>
        <end position="275"/>
    </location>
</feature>
<reference evidence="9 10" key="1">
    <citation type="submission" date="2016-10" db="EMBL/GenBank/DDBJ databases">
        <title>Draft genome sequences of four alkaliphilic bacteria belonging to the Anaerobacillus genus.</title>
        <authorList>
            <person name="Bassil N.M."/>
            <person name="Lloyd J.R."/>
        </authorList>
    </citation>
    <scope>NUCLEOTIDE SEQUENCE [LARGE SCALE GENOMIC DNA]</scope>
    <source>
        <strain evidence="9 10">DSM 18345</strain>
    </source>
</reference>
<sequence length="470" mass="51761">MKNLKSNKAAKLTLFALTWPIFIEIFLHMLMGSADTLMLSQYDDNAVASVGVANQVLNLIIVMFGFIAAGTSILIAQYIGAKKEEEANKIGVVSIAANLIFGILLSIIIFILAPTILKAMNIPSELMKTSLIYLQIVGGFSFIQALILTIAAIVRSHGFTRDAMYVTFGMNLLNVIGNYLFIFGPFGFPVLGVTGVAISTSISRTIGLTAMIIILYYRIKGNIPIAFLFKKFPKEELKKLLKIGIPSAGEHIAYNTSQIAITYFIASMGTIALTSKVYTQNIMMFILLFSVAIGQGTQILIGQYVGAEKFTAAYVRCIKSLKIAILVSTAMAIIFSMFSKSIFSIFTNNTDIINLGSTLILLTIILEPGRAFNLVLISSLRAAGDVKYPVYIGILSMWGVAVVLSYILGIHFGLGLIGVWIAFSADEWLRGLLMLKRWRSKKWKQMSFVDKETERPMSIQEKKRFPSTSH</sequence>
<dbReference type="EMBL" id="MLQR01000050">
    <property type="protein sequence ID" value="OIJ10502.1"/>
    <property type="molecule type" value="Genomic_DNA"/>
</dbReference>
<evidence type="ECO:0000313" key="9">
    <source>
        <dbReference type="EMBL" id="OIJ10502.1"/>
    </source>
</evidence>
<dbReference type="AlphaFoldDB" id="A0A1S2LDC7"/>
<evidence type="ECO:0000256" key="7">
    <source>
        <dbReference type="ARBA" id="ARBA00023136"/>
    </source>
</evidence>
<feature type="transmembrane region" description="Helical" evidence="8">
    <location>
        <begin position="281"/>
        <end position="302"/>
    </location>
</feature>
<dbReference type="CDD" id="cd13134">
    <property type="entry name" value="MATE_like_8"/>
    <property type="match status" value="1"/>
</dbReference>
<keyword evidence="6 8" id="KW-1133">Transmembrane helix</keyword>
<evidence type="ECO:0000256" key="1">
    <source>
        <dbReference type="ARBA" id="ARBA00004651"/>
    </source>
</evidence>
<dbReference type="Pfam" id="PF01554">
    <property type="entry name" value="MatE"/>
    <property type="match status" value="2"/>
</dbReference>
<dbReference type="InterPro" id="IPR047135">
    <property type="entry name" value="YsiQ"/>
</dbReference>
<evidence type="ECO:0000256" key="4">
    <source>
        <dbReference type="ARBA" id="ARBA00022475"/>
    </source>
</evidence>
<feature type="transmembrane region" description="Helical" evidence="8">
    <location>
        <begin position="90"/>
        <end position="112"/>
    </location>
</feature>
<keyword evidence="3" id="KW-0813">Transport</keyword>
<proteinExistence type="inferred from homology"/>
<name>A0A1S2LDC7_9BACI</name>
<evidence type="ECO:0000256" key="5">
    <source>
        <dbReference type="ARBA" id="ARBA00022692"/>
    </source>
</evidence>
<dbReference type="RefSeq" id="WP_071311075.1">
    <property type="nucleotide sequence ID" value="NZ_MLQR01000050.1"/>
</dbReference>
<feature type="transmembrane region" description="Helical" evidence="8">
    <location>
        <begin position="12"/>
        <end position="31"/>
    </location>
</feature>
<evidence type="ECO:0000313" key="10">
    <source>
        <dbReference type="Proteomes" id="UP000179524"/>
    </source>
</evidence>
<feature type="transmembrane region" description="Helical" evidence="8">
    <location>
        <begin position="388"/>
        <end position="408"/>
    </location>
</feature>
<comment type="similarity">
    <text evidence="2">Belongs to the multi antimicrobial extrusion (MATE) (TC 2.A.66.1) family.</text>
</comment>
<feature type="transmembrane region" description="Helical" evidence="8">
    <location>
        <begin position="323"/>
        <end position="346"/>
    </location>
</feature>
<feature type="transmembrane region" description="Helical" evidence="8">
    <location>
        <begin position="352"/>
        <end position="376"/>
    </location>
</feature>
<keyword evidence="7 8" id="KW-0472">Membrane</keyword>
<comment type="caution">
    <text evidence="9">The sequence shown here is derived from an EMBL/GenBank/DDBJ whole genome shotgun (WGS) entry which is preliminary data.</text>
</comment>
<organism evidence="9 10">
    <name type="scientific">Anaerobacillus alkalilacustris</name>
    <dbReference type="NCBI Taxonomy" id="393763"/>
    <lineage>
        <taxon>Bacteria</taxon>
        <taxon>Bacillati</taxon>
        <taxon>Bacillota</taxon>
        <taxon>Bacilli</taxon>
        <taxon>Bacillales</taxon>
        <taxon>Bacillaceae</taxon>
        <taxon>Anaerobacillus</taxon>
    </lineage>
</organism>
<evidence type="ECO:0000256" key="3">
    <source>
        <dbReference type="ARBA" id="ARBA00022448"/>
    </source>
</evidence>
<dbReference type="NCBIfam" id="TIGR00797">
    <property type="entry name" value="matE"/>
    <property type="match status" value="1"/>
</dbReference>
<dbReference type="GO" id="GO:0042910">
    <property type="term" value="F:xenobiotic transmembrane transporter activity"/>
    <property type="evidence" value="ECO:0007669"/>
    <property type="project" value="InterPro"/>
</dbReference>
<dbReference type="InterPro" id="IPR002528">
    <property type="entry name" value="MATE_fam"/>
</dbReference>
<gene>
    <name evidence="9" type="ORF">BKP37_18380</name>
</gene>
<evidence type="ECO:0000256" key="6">
    <source>
        <dbReference type="ARBA" id="ARBA00022989"/>
    </source>
</evidence>
<protein>
    <submittedName>
        <fullName evidence="9">MATE family efflux transporter</fullName>
    </submittedName>
</protein>
<dbReference type="InterPro" id="IPR048279">
    <property type="entry name" value="MdtK-like"/>
</dbReference>
<keyword evidence="4" id="KW-1003">Cell membrane</keyword>
<keyword evidence="10" id="KW-1185">Reference proteome</keyword>
<feature type="transmembrane region" description="Helical" evidence="8">
    <location>
        <begin position="56"/>
        <end position="78"/>
    </location>
</feature>